<dbReference type="EMBL" id="FZOD01000119">
    <property type="protein sequence ID" value="SNT64450.1"/>
    <property type="molecule type" value="Genomic_DNA"/>
</dbReference>
<sequence length="53" mass="5620">MVNSGRYVRTGASWLILPWSARCSTAKAVNDLETEASGIGVSFVIASPPAVWP</sequence>
<name>A0A239PBK5_9ACTN</name>
<proteinExistence type="predicted"/>
<protein>
    <submittedName>
        <fullName evidence="1">Uncharacterized protein</fullName>
    </submittedName>
</protein>
<accession>A0A239PBK5</accession>
<evidence type="ECO:0000313" key="2">
    <source>
        <dbReference type="Proteomes" id="UP000198282"/>
    </source>
</evidence>
<keyword evidence="2" id="KW-1185">Reference proteome</keyword>
<gene>
    <name evidence="1" type="ORF">SAMN05216276_111911</name>
</gene>
<dbReference type="AlphaFoldDB" id="A0A239PBK5"/>
<reference evidence="1 2" key="1">
    <citation type="submission" date="2017-06" db="EMBL/GenBank/DDBJ databases">
        <authorList>
            <person name="Kim H.J."/>
            <person name="Triplett B.A."/>
        </authorList>
    </citation>
    <scope>NUCLEOTIDE SEQUENCE [LARGE SCALE GENOMIC DNA]</scope>
    <source>
        <strain evidence="1 2">CGMCC 4.2132</strain>
    </source>
</reference>
<evidence type="ECO:0000313" key="1">
    <source>
        <dbReference type="EMBL" id="SNT64450.1"/>
    </source>
</evidence>
<organism evidence="1 2">
    <name type="scientific">Streptosporangium subroseum</name>
    <dbReference type="NCBI Taxonomy" id="106412"/>
    <lineage>
        <taxon>Bacteria</taxon>
        <taxon>Bacillati</taxon>
        <taxon>Actinomycetota</taxon>
        <taxon>Actinomycetes</taxon>
        <taxon>Streptosporangiales</taxon>
        <taxon>Streptosporangiaceae</taxon>
        <taxon>Streptosporangium</taxon>
    </lineage>
</organism>
<dbReference type="Proteomes" id="UP000198282">
    <property type="component" value="Unassembled WGS sequence"/>
</dbReference>